<keyword evidence="1" id="KW-0808">Transferase</keyword>
<evidence type="ECO:0000256" key="1">
    <source>
        <dbReference type="ARBA" id="ARBA00022679"/>
    </source>
</evidence>
<keyword evidence="5" id="KW-1185">Reference proteome</keyword>
<reference evidence="4 5" key="1">
    <citation type="submission" date="2020-10" db="EMBL/GenBank/DDBJ databases">
        <title>Phylogeny of dyella-like bacteria.</title>
        <authorList>
            <person name="Fu J."/>
        </authorList>
    </citation>
    <scope>NUCLEOTIDE SEQUENCE [LARGE SCALE GENOMIC DNA]</scope>
    <source>
        <strain evidence="4 5">THG-B117</strain>
    </source>
</reference>
<dbReference type="InterPro" id="IPR000182">
    <property type="entry name" value="GNAT_dom"/>
</dbReference>
<dbReference type="InterPro" id="IPR050832">
    <property type="entry name" value="Bact_Acetyltransf"/>
</dbReference>
<evidence type="ECO:0000313" key="4">
    <source>
        <dbReference type="EMBL" id="MBM7122176.1"/>
    </source>
</evidence>
<dbReference type="Pfam" id="PF00583">
    <property type="entry name" value="Acetyltransf_1"/>
    <property type="match status" value="1"/>
</dbReference>
<feature type="domain" description="N-acetyltransferase" evidence="3">
    <location>
        <begin position="11"/>
        <end position="156"/>
    </location>
</feature>
<protein>
    <submittedName>
        <fullName evidence="4">GNAT family N-acetyltransferase</fullName>
    </submittedName>
</protein>
<dbReference type="Gene3D" id="3.40.630.30">
    <property type="match status" value="1"/>
</dbReference>
<dbReference type="Proteomes" id="UP001430065">
    <property type="component" value="Unassembled WGS sequence"/>
</dbReference>
<dbReference type="PANTHER" id="PTHR43877">
    <property type="entry name" value="AMINOALKYLPHOSPHONATE N-ACETYLTRANSFERASE-RELATED-RELATED"/>
    <property type="match status" value="1"/>
</dbReference>
<organism evidence="4 5">
    <name type="scientific">Dyella kyungheensis</name>
    <dbReference type="NCBI Taxonomy" id="1242174"/>
    <lineage>
        <taxon>Bacteria</taxon>
        <taxon>Pseudomonadati</taxon>
        <taxon>Pseudomonadota</taxon>
        <taxon>Gammaproteobacteria</taxon>
        <taxon>Lysobacterales</taxon>
        <taxon>Rhodanobacteraceae</taxon>
        <taxon>Dyella</taxon>
    </lineage>
</organism>
<accession>A0ABS2JTH2</accession>
<dbReference type="PROSITE" id="PS51186">
    <property type="entry name" value="GNAT"/>
    <property type="match status" value="1"/>
</dbReference>
<dbReference type="RefSeq" id="WP_204636606.1">
    <property type="nucleotide sequence ID" value="NZ_JADIKC010000005.1"/>
</dbReference>
<sequence>MDDATSSDSTIDFLETTANCSLFHRISAYMTAELRQGGHDQPEGSLTADDLQHAHAIFACRELSVVGMIVVSFHADAELARLYRLWIAPSARRSGMGRALMMHAERFVAGKGGRVIEFDTGHDLVPAVALYRSLDYKEKPFLERSPRSLLFRKSLAAAEFESGRPTNTS</sequence>
<dbReference type="PANTHER" id="PTHR43877:SF2">
    <property type="entry name" value="AMINOALKYLPHOSPHONATE N-ACETYLTRANSFERASE-RELATED"/>
    <property type="match status" value="1"/>
</dbReference>
<evidence type="ECO:0000259" key="3">
    <source>
        <dbReference type="PROSITE" id="PS51186"/>
    </source>
</evidence>
<name>A0ABS2JTH2_9GAMM</name>
<comment type="caution">
    <text evidence="4">The sequence shown here is derived from an EMBL/GenBank/DDBJ whole genome shotgun (WGS) entry which is preliminary data.</text>
</comment>
<dbReference type="CDD" id="cd04301">
    <property type="entry name" value="NAT_SF"/>
    <property type="match status" value="1"/>
</dbReference>
<dbReference type="InterPro" id="IPR016181">
    <property type="entry name" value="Acyl_CoA_acyltransferase"/>
</dbReference>
<keyword evidence="2" id="KW-0012">Acyltransferase</keyword>
<proteinExistence type="predicted"/>
<evidence type="ECO:0000256" key="2">
    <source>
        <dbReference type="ARBA" id="ARBA00023315"/>
    </source>
</evidence>
<gene>
    <name evidence="4" type="ORF">ISP20_13505</name>
</gene>
<dbReference type="SUPFAM" id="SSF55729">
    <property type="entry name" value="Acyl-CoA N-acyltransferases (Nat)"/>
    <property type="match status" value="1"/>
</dbReference>
<evidence type="ECO:0000313" key="5">
    <source>
        <dbReference type="Proteomes" id="UP001430065"/>
    </source>
</evidence>
<dbReference type="EMBL" id="JADIKC010000005">
    <property type="protein sequence ID" value="MBM7122176.1"/>
    <property type="molecule type" value="Genomic_DNA"/>
</dbReference>